<keyword evidence="3" id="KW-1185">Reference proteome</keyword>
<evidence type="ECO:0000313" key="3">
    <source>
        <dbReference type="Proteomes" id="UP000199628"/>
    </source>
</evidence>
<dbReference type="Proteomes" id="UP000199628">
    <property type="component" value="Unassembled WGS sequence"/>
</dbReference>
<dbReference type="EMBL" id="FMZV01000005">
    <property type="protein sequence ID" value="SDD16172.1"/>
    <property type="molecule type" value="Genomic_DNA"/>
</dbReference>
<gene>
    <name evidence="2" type="ORF">SAMN04488239_105279</name>
</gene>
<evidence type="ECO:0000256" key="1">
    <source>
        <dbReference type="SAM" id="MobiDB-lite"/>
    </source>
</evidence>
<dbReference type="AlphaFoldDB" id="A0A1G6SGY6"/>
<protein>
    <submittedName>
        <fullName evidence="2">Uncharacterized protein</fullName>
    </submittedName>
</protein>
<reference evidence="3" key="1">
    <citation type="submission" date="2016-10" db="EMBL/GenBank/DDBJ databases">
        <authorList>
            <person name="Varghese N."/>
            <person name="Submissions S."/>
        </authorList>
    </citation>
    <scope>NUCLEOTIDE SEQUENCE [LARGE SCALE GENOMIC DNA]</scope>
    <source>
        <strain evidence="3">CGMCC 1.9108</strain>
    </source>
</reference>
<feature type="region of interest" description="Disordered" evidence="1">
    <location>
        <begin position="1"/>
        <end position="43"/>
    </location>
</feature>
<sequence>MPPTDKEAGTNGAFAVLWPQIRREPGTKTPNRGANEAETAVVA</sequence>
<dbReference type="STRING" id="639004.SAMN04488239_105279"/>
<organism evidence="2 3">
    <name type="scientific">Ruegeria marina</name>
    <dbReference type="NCBI Taxonomy" id="639004"/>
    <lineage>
        <taxon>Bacteria</taxon>
        <taxon>Pseudomonadati</taxon>
        <taxon>Pseudomonadota</taxon>
        <taxon>Alphaproteobacteria</taxon>
        <taxon>Rhodobacterales</taxon>
        <taxon>Roseobacteraceae</taxon>
        <taxon>Ruegeria</taxon>
    </lineage>
</organism>
<proteinExistence type="predicted"/>
<accession>A0A1G6SGY6</accession>
<name>A0A1G6SGY6_9RHOB</name>
<evidence type="ECO:0000313" key="2">
    <source>
        <dbReference type="EMBL" id="SDD16172.1"/>
    </source>
</evidence>